<evidence type="ECO:0000313" key="8">
    <source>
        <dbReference type="EMBL" id="KAF9326588.1"/>
    </source>
</evidence>
<feature type="region of interest" description="Disordered" evidence="6">
    <location>
        <begin position="293"/>
        <end position="351"/>
    </location>
</feature>
<dbReference type="AlphaFoldDB" id="A0A9P5VJ13"/>
<evidence type="ECO:0000256" key="5">
    <source>
        <dbReference type="PROSITE-ProRule" id="PRU00723"/>
    </source>
</evidence>
<keyword evidence="9" id="KW-1185">Reference proteome</keyword>
<organism evidence="8 9">
    <name type="scientific">Podila minutissima</name>
    <dbReference type="NCBI Taxonomy" id="64525"/>
    <lineage>
        <taxon>Eukaryota</taxon>
        <taxon>Fungi</taxon>
        <taxon>Fungi incertae sedis</taxon>
        <taxon>Mucoromycota</taxon>
        <taxon>Mortierellomycotina</taxon>
        <taxon>Mortierellomycetes</taxon>
        <taxon>Mortierellales</taxon>
        <taxon>Mortierellaceae</taxon>
        <taxon>Podila</taxon>
    </lineage>
</organism>
<dbReference type="InterPro" id="IPR045877">
    <property type="entry name" value="ZFP36-like"/>
</dbReference>
<keyword evidence="3 5" id="KW-0863">Zinc-finger</keyword>
<evidence type="ECO:0000256" key="6">
    <source>
        <dbReference type="SAM" id="MobiDB-lite"/>
    </source>
</evidence>
<feature type="compositionally biased region" description="Basic and acidic residues" evidence="6">
    <location>
        <begin position="310"/>
        <end position="319"/>
    </location>
</feature>
<keyword evidence="2" id="KW-0677">Repeat</keyword>
<feature type="compositionally biased region" description="Basic and acidic residues" evidence="6">
    <location>
        <begin position="337"/>
        <end position="347"/>
    </location>
</feature>
<dbReference type="SUPFAM" id="SSF90229">
    <property type="entry name" value="CCCH zinc finger"/>
    <property type="match status" value="2"/>
</dbReference>
<dbReference type="Pfam" id="PF00642">
    <property type="entry name" value="zf-CCCH"/>
    <property type="match status" value="2"/>
</dbReference>
<evidence type="ECO:0000256" key="3">
    <source>
        <dbReference type="ARBA" id="ARBA00022771"/>
    </source>
</evidence>
<feature type="domain" description="C3H1-type" evidence="7">
    <location>
        <begin position="212"/>
        <end position="240"/>
    </location>
</feature>
<dbReference type="PANTHER" id="PTHR12547:SF18">
    <property type="entry name" value="PROTEIN TIS11"/>
    <property type="match status" value="1"/>
</dbReference>
<dbReference type="EMBL" id="JAAAUY010000763">
    <property type="protein sequence ID" value="KAF9326588.1"/>
    <property type="molecule type" value="Genomic_DNA"/>
</dbReference>
<feature type="compositionally biased region" description="Pro residues" evidence="6">
    <location>
        <begin position="494"/>
        <end position="505"/>
    </location>
</feature>
<dbReference type="SMART" id="SM00356">
    <property type="entry name" value="ZnF_C3H1"/>
    <property type="match status" value="2"/>
</dbReference>
<dbReference type="GO" id="GO:0003729">
    <property type="term" value="F:mRNA binding"/>
    <property type="evidence" value="ECO:0007669"/>
    <property type="project" value="InterPro"/>
</dbReference>
<feature type="zinc finger region" description="C3H1-type" evidence="5">
    <location>
        <begin position="250"/>
        <end position="278"/>
    </location>
</feature>
<dbReference type="InterPro" id="IPR036855">
    <property type="entry name" value="Znf_CCCH_sf"/>
</dbReference>
<feature type="region of interest" description="Disordered" evidence="6">
    <location>
        <begin position="21"/>
        <end position="60"/>
    </location>
</feature>
<feature type="domain" description="C3H1-type" evidence="7">
    <location>
        <begin position="250"/>
        <end position="278"/>
    </location>
</feature>
<dbReference type="GO" id="GO:0008270">
    <property type="term" value="F:zinc ion binding"/>
    <property type="evidence" value="ECO:0007669"/>
    <property type="project" value="UniProtKB-KW"/>
</dbReference>
<proteinExistence type="predicted"/>
<feature type="compositionally biased region" description="Polar residues" evidence="6">
    <location>
        <begin position="293"/>
        <end position="308"/>
    </location>
</feature>
<dbReference type="Gene3D" id="4.10.1000.10">
    <property type="entry name" value="Zinc finger, CCCH-type"/>
    <property type="match status" value="2"/>
</dbReference>
<reference evidence="8" key="1">
    <citation type="journal article" date="2020" name="Fungal Divers.">
        <title>Resolving the Mortierellaceae phylogeny through synthesis of multi-gene phylogenetics and phylogenomics.</title>
        <authorList>
            <person name="Vandepol N."/>
            <person name="Liber J."/>
            <person name="Desiro A."/>
            <person name="Na H."/>
            <person name="Kennedy M."/>
            <person name="Barry K."/>
            <person name="Grigoriev I.V."/>
            <person name="Miller A.N."/>
            <person name="O'Donnell K."/>
            <person name="Stajich J.E."/>
            <person name="Bonito G."/>
        </authorList>
    </citation>
    <scope>NUCLEOTIDE SEQUENCE</scope>
    <source>
        <strain evidence="8">NVP1</strain>
    </source>
</reference>
<feature type="region of interest" description="Disordered" evidence="6">
    <location>
        <begin position="173"/>
        <end position="209"/>
    </location>
</feature>
<evidence type="ECO:0000256" key="1">
    <source>
        <dbReference type="ARBA" id="ARBA00022723"/>
    </source>
</evidence>
<evidence type="ECO:0000259" key="7">
    <source>
        <dbReference type="PROSITE" id="PS50103"/>
    </source>
</evidence>
<evidence type="ECO:0000256" key="2">
    <source>
        <dbReference type="ARBA" id="ARBA00022737"/>
    </source>
</evidence>
<gene>
    <name evidence="8" type="ORF">BG006_010016</name>
</gene>
<feature type="zinc finger region" description="C3H1-type" evidence="5">
    <location>
        <begin position="212"/>
        <end position="240"/>
    </location>
</feature>
<accession>A0A9P5VJ13</accession>
<dbReference type="PROSITE" id="PS50103">
    <property type="entry name" value="ZF_C3H1"/>
    <property type="match status" value="2"/>
</dbReference>
<comment type="caution">
    <text evidence="8">The sequence shown here is derived from an EMBL/GenBank/DDBJ whole genome shotgun (WGS) entry which is preliminary data.</text>
</comment>
<dbReference type="InterPro" id="IPR000571">
    <property type="entry name" value="Znf_CCCH"/>
</dbReference>
<evidence type="ECO:0000313" key="9">
    <source>
        <dbReference type="Proteomes" id="UP000696485"/>
    </source>
</evidence>
<evidence type="ECO:0000256" key="4">
    <source>
        <dbReference type="ARBA" id="ARBA00022833"/>
    </source>
</evidence>
<keyword evidence="1 5" id="KW-0479">Metal-binding</keyword>
<keyword evidence="4 5" id="KW-0862">Zinc</keyword>
<sequence length="540" mass="59625">MYSQGDLFNSYSCNYTYNSHPQNLSRRSSLPFEPLPNTFGRSCPGTKSSDSSRRSSLGDTGMEVESAILFNVNPPSPQGSDYHSDDQDTILRTWHAGGGPLVEQPQYSHSMPHHLAEKGYCGIITPYEYAASFDPDSINTLAKNPAKPPNMCVVPSQDLSQYRRSSLPLRGSLAGGFSAGEGSSNVPSGYPRKGPPPPGRRGPGESNRKSELYKTELCISLSTGNPCRYGDQCQFAHSKEELQHVNRHPRYKTQFCMSFQSHGYCKYNERCTFIHHPEEARVPWESIVGCNGNTEDSTSIQTPGSISSAKDPRADRTRALSDPGFASASSTAEELTDGGRDSDPYHETRRRSNVVYPPDLLYKLAHPQMAQFTEREHTPSAFPLAMERESMMACESIMRENLAMARESMRESMANVANVESIMTPLGAMNLSAVLETPKLTPQLQVPKVPQMKAPQAHVRQVQVLQAQIPQAQVSQAQVPQIQAPQIPIQASTTPPPGLYPPMAPPKRRLAPTEDPDEVDEQWARAMAAYISTSDNEFEM</sequence>
<dbReference type="PANTHER" id="PTHR12547">
    <property type="entry name" value="CCCH ZINC FINGER/TIS11-RELATED"/>
    <property type="match status" value="1"/>
</dbReference>
<dbReference type="Proteomes" id="UP000696485">
    <property type="component" value="Unassembled WGS sequence"/>
</dbReference>
<feature type="region of interest" description="Disordered" evidence="6">
    <location>
        <begin position="488"/>
        <end position="519"/>
    </location>
</feature>
<protein>
    <recommendedName>
        <fullName evidence="7">C3H1-type domain-containing protein</fullName>
    </recommendedName>
</protein>
<name>A0A9P5VJ13_9FUNG</name>